<dbReference type="EMBL" id="CP003058">
    <property type="protein sequence ID" value="AEQ23110.1"/>
    <property type="molecule type" value="Genomic_DNA"/>
</dbReference>
<gene>
    <name evidence="1" type="ordered locus">Acin_1900</name>
</gene>
<name>G4Q4C5_ACIIR</name>
<accession>G4Q4C5</accession>
<evidence type="ECO:0000313" key="1">
    <source>
        <dbReference type="EMBL" id="AEQ23110.1"/>
    </source>
</evidence>
<dbReference type="AlphaFoldDB" id="G4Q4C5"/>
<proteinExistence type="predicted"/>
<sequence length="56" mass="6564">MEGPGVFLRNLFQEVVDFWVDLPGQRLMHQRMLQTVSTVHIAGIPQHEEYRVNVPF</sequence>
<keyword evidence="2" id="KW-1185">Reference proteome</keyword>
<dbReference type="InParanoid" id="G4Q4C5"/>
<protein>
    <submittedName>
        <fullName evidence="1">Uncharacterized protein</fullName>
    </submittedName>
</protein>
<organism evidence="1 2">
    <name type="scientific">Acidaminococcus intestini (strain RyC-MR95)</name>
    <dbReference type="NCBI Taxonomy" id="568816"/>
    <lineage>
        <taxon>Bacteria</taxon>
        <taxon>Bacillati</taxon>
        <taxon>Bacillota</taxon>
        <taxon>Negativicutes</taxon>
        <taxon>Acidaminococcales</taxon>
        <taxon>Acidaminococcaceae</taxon>
        <taxon>Acidaminococcus</taxon>
    </lineage>
</organism>
<dbReference type="KEGG" id="ain:Acin_1900"/>
<dbReference type="Proteomes" id="UP000007093">
    <property type="component" value="Chromosome"/>
</dbReference>
<reference evidence="1 2" key="1">
    <citation type="journal article" date="2011" name="J. Bacteriol.">
        <title>Complete genome sequence of Acidaminococcus intestini RYC-MR95, a Gram-negative bacterium from the phylum Firmicutes.</title>
        <authorList>
            <person name="D'Auria G."/>
            <person name="Galan J.C."/>
            <person name="Rodriguez-Alcayna M."/>
            <person name="Moya A."/>
            <person name="Baquero F."/>
            <person name="Latorre A."/>
        </authorList>
    </citation>
    <scope>NUCLEOTIDE SEQUENCE [LARGE SCALE GENOMIC DNA]</scope>
    <source>
        <strain evidence="1 2">RyC-MR95</strain>
    </source>
</reference>
<evidence type="ECO:0000313" key="2">
    <source>
        <dbReference type="Proteomes" id="UP000007093"/>
    </source>
</evidence>
<dbReference type="HOGENOM" id="CLU_3003508_0_0_9"/>